<sequence>MSRTAALMSCVSLLILSMSAAGPAKARGGFNPNCRVPRISLCPDCTVTVKIIVLQDHECRINYGSMGPMHDQKILVGAKHGRYRADNETSTAYSPNKGFLGDDYFETRFFYELMNGTQASALLKASVEVVPHL</sequence>
<accession>A0ABS5FMQ0</accession>
<reference evidence="3" key="1">
    <citation type="journal article" date="2021" name="ISME J.">
        <title>Evolutionary origin and ecological implication of a unique nif island in free-living Bradyrhizobium lineages.</title>
        <authorList>
            <person name="Tao J."/>
        </authorList>
    </citation>
    <scope>NUCLEOTIDE SEQUENCE [LARGE SCALE GENOMIC DNA]</scope>
    <source>
        <strain evidence="3">SZCCT0434</strain>
    </source>
</reference>
<name>A0ABS5FMQ0_9BRAD</name>
<dbReference type="RefSeq" id="WP_212493573.1">
    <property type="nucleotide sequence ID" value="NZ_JAFCJH010000023.1"/>
</dbReference>
<evidence type="ECO:0000313" key="3">
    <source>
        <dbReference type="Proteomes" id="UP001315278"/>
    </source>
</evidence>
<proteinExistence type="predicted"/>
<feature type="signal peptide" evidence="1">
    <location>
        <begin position="1"/>
        <end position="26"/>
    </location>
</feature>
<evidence type="ECO:0000256" key="1">
    <source>
        <dbReference type="SAM" id="SignalP"/>
    </source>
</evidence>
<gene>
    <name evidence="2" type="ORF">JQ615_22000</name>
</gene>
<dbReference type="EMBL" id="JAFCJH010000023">
    <property type="protein sequence ID" value="MBR0798068.1"/>
    <property type="molecule type" value="Genomic_DNA"/>
</dbReference>
<keyword evidence="1" id="KW-0732">Signal</keyword>
<protein>
    <submittedName>
        <fullName evidence="2">Uncharacterized protein</fullName>
    </submittedName>
</protein>
<organism evidence="2 3">
    <name type="scientific">Bradyrhizobium jicamae</name>
    <dbReference type="NCBI Taxonomy" id="280332"/>
    <lineage>
        <taxon>Bacteria</taxon>
        <taxon>Pseudomonadati</taxon>
        <taxon>Pseudomonadota</taxon>
        <taxon>Alphaproteobacteria</taxon>
        <taxon>Hyphomicrobiales</taxon>
        <taxon>Nitrobacteraceae</taxon>
        <taxon>Bradyrhizobium</taxon>
    </lineage>
</organism>
<comment type="caution">
    <text evidence="2">The sequence shown here is derived from an EMBL/GenBank/DDBJ whole genome shotgun (WGS) entry which is preliminary data.</text>
</comment>
<dbReference type="Proteomes" id="UP001315278">
    <property type="component" value="Unassembled WGS sequence"/>
</dbReference>
<evidence type="ECO:0000313" key="2">
    <source>
        <dbReference type="EMBL" id="MBR0798068.1"/>
    </source>
</evidence>
<keyword evidence="3" id="KW-1185">Reference proteome</keyword>
<feature type="chain" id="PRO_5046510533" evidence="1">
    <location>
        <begin position="27"/>
        <end position="133"/>
    </location>
</feature>